<dbReference type="GO" id="GO:0016491">
    <property type="term" value="F:oxidoreductase activity"/>
    <property type="evidence" value="ECO:0007669"/>
    <property type="project" value="UniProtKB-KW"/>
</dbReference>
<dbReference type="PRINTS" id="PR00081">
    <property type="entry name" value="GDHRDH"/>
</dbReference>
<dbReference type="CDD" id="cd11731">
    <property type="entry name" value="Lin1944_like_SDR_c"/>
    <property type="match status" value="1"/>
</dbReference>
<comment type="caution">
    <text evidence="3">The sequence shown here is derived from an EMBL/GenBank/DDBJ whole genome shotgun (WGS) entry which is preliminary data.</text>
</comment>
<evidence type="ECO:0000256" key="1">
    <source>
        <dbReference type="ARBA" id="ARBA00006484"/>
    </source>
</evidence>
<reference evidence="3 4" key="1">
    <citation type="submission" date="2018-06" db="EMBL/GenBank/DDBJ databases">
        <title>Genomic Encyclopedia of Archaeal and Bacterial Type Strains, Phase II (KMG-II): from individual species to whole genera.</title>
        <authorList>
            <person name="Goeker M."/>
        </authorList>
    </citation>
    <scope>NUCLEOTIDE SEQUENCE [LARGE SCALE GENOMIC DNA]</scope>
    <source>
        <strain evidence="3 4">DSM 23857</strain>
    </source>
</reference>
<evidence type="ECO:0000313" key="4">
    <source>
        <dbReference type="Proteomes" id="UP000249547"/>
    </source>
</evidence>
<organism evidence="3 4">
    <name type="scientific">Chitinophaga skermanii</name>
    <dbReference type="NCBI Taxonomy" id="331697"/>
    <lineage>
        <taxon>Bacteria</taxon>
        <taxon>Pseudomonadati</taxon>
        <taxon>Bacteroidota</taxon>
        <taxon>Chitinophagia</taxon>
        <taxon>Chitinophagales</taxon>
        <taxon>Chitinophagaceae</taxon>
        <taxon>Chitinophaga</taxon>
    </lineage>
</organism>
<dbReference type="RefSeq" id="WP_111599379.1">
    <property type="nucleotide sequence ID" value="NZ_QLLL01000008.1"/>
</dbReference>
<dbReference type="SUPFAM" id="SSF51735">
    <property type="entry name" value="NAD(P)-binding Rossmann-fold domains"/>
    <property type="match status" value="1"/>
</dbReference>
<dbReference type="Gene3D" id="3.40.50.720">
    <property type="entry name" value="NAD(P)-binding Rossmann-like Domain"/>
    <property type="match status" value="1"/>
</dbReference>
<dbReference type="InterPro" id="IPR002347">
    <property type="entry name" value="SDR_fam"/>
</dbReference>
<keyword evidence="2" id="KW-0560">Oxidoreductase</keyword>
<accession>A0A327Q986</accession>
<dbReference type="AlphaFoldDB" id="A0A327Q986"/>
<evidence type="ECO:0000313" key="3">
    <source>
        <dbReference type="EMBL" id="RAJ00252.1"/>
    </source>
</evidence>
<dbReference type="Pfam" id="PF13561">
    <property type="entry name" value="adh_short_C2"/>
    <property type="match status" value="1"/>
</dbReference>
<sequence length="201" mass="21091">MKIIIVGGSGTIGAHLAQSLKADKHEVIIVGSKSGDYQVDFTKSEQIPGLFEKIGAFDALVVAAGGGYWGDFYSMTEADVYKGIQSKLMGQVNLVLEGKKHINPGGVFVLTSGVLSTEPTFGSNNLTMVNAAVNAFVVSAAIELKNDVRINVVSPGLLEDSIHSFGPVMPGFEPVPAAKVVYGYKKAIFTGISGKIIEVSA</sequence>
<comment type="similarity">
    <text evidence="1">Belongs to the short-chain dehydrogenases/reductases (SDR) family.</text>
</comment>
<protein>
    <submittedName>
        <fullName evidence="3">NAD(P)-dependent dehydrogenase (Short-subunit alcohol dehydrogenase family)</fullName>
    </submittedName>
</protein>
<dbReference type="InterPro" id="IPR051122">
    <property type="entry name" value="SDR_DHRS6-like"/>
</dbReference>
<dbReference type="NCBIfam" id="NF005754">
    <property type="entry name" value="PRK07578.1"/>
    <property type="match status" value="1"/>
</dbReference>
<proteinExistence type="inferred from homology"/>
<dbReference type="InterPro" id="IPR036291">
    <property type="entry name" value="NAD(P)-bd_dom_sf"/>
</dbReference>
<name>A0A327Q986_9BACT</name>
<keyword evidence="4" id="KW-1185">Reference proteome</keyword>
<evidence type="ECO:0000256" key="2">
    <source>
        <dbReference type="ARBA" id="ARBA00023002"/>
    </source>
</evidence>
<dbReference type="PANTHER" id="PTHR43477:SF1">
    <property type="entry name" value="DIHYDROANTICAPSIN 7-DEHYDROGENASE"/>
    <property type="match status" value="1"/>
</dbReference>
<dbReference type="OrthoDB" id="9787486at2"/>
<gene>
    <name evidence="3" type="ORF">LX64_03954</name>
</gene>
<dbReference type="PANTHER" id="PTHR43477">
    <property type="entry name" value="DIHYDROANTICAPSIN 7-DEHYDROGENASE"/>
    <property type="match status" value="1"/>
</dbReference>
<dbReference type="Proteomes" id="UP000249547">
    <property type="component" value="Unassembled WGS sequence"/>
</dbReference>
<dbReference type="EMBL" id="QLLL01000008">
    <property type="protein sequence ID" value="RAJ00252.1"/>
    <property type="molecule type" value="Genomic_DNA"/>
</dbReference>